<sequence>MSDFHVIPGAVIKDILDSHAHDMVRRIEQVYLQHHDGQTLNPDSYFLRFPQQPANRIIALPAALEGEDAVAGIKWISSFPGNVAQQKPRASAVVILNDPNTGYPYACLEGAQISAVRTAASAVSGAYWLNGQSRKAASVGFIGAGVIARNIARMLCVEGWDIGHAVVHDFDLASADALTGFIENTDLCTARTGSLEEALAANLVIFATTAGEPYVKPPMAFRAGQVVLNISLRDIAPQLLLEANNLCDDIEHCMKANTSPHLAEQLTGGRAFMNGTLAGLIRGEVELDPAKPSIFSPFGLGVLDLALSKFIVDTALADSRGVAIESFFGETLRWN</sequence>
<dbReference type="InterPro" id="IPR036291">
    <property type="entry name" value="NAD(P)-bd_dom_sf"/>
</dbReference>
<dbReference type="InterPro" id="IPR023401">
    <property type="entry name" value="ODC_N"/>
</dbReference>
<dbReference type="GO" id="GO:0005737">
    <property type="term" value="C:cytoplasm"/>
    <property type="evidence" value="ECO:0007669"/>
    <property type="project" value="TreeGrafter"/>
</dbReference>
<dbReference type="OrthoDB" id="9809203at2"/>
<dbReference type="Gene3D" id="3.40.50.720">
    <property type="entry name" value="NAD(P)-binding Rossmann-like Domain"/>
    <property type="match status" value="1"/>
</dbReference>
<reference evidence="1 2" key="1">
    <citation type="submission" date="2016-08" db="EMBL/GenBank/DDBJ databases">
        <title>Whole genome sequence of Pseudomonas graminis strain UASWS1507, a potential biological control agent for agriculture.</title>
        <authorList>
            <person name="Crovadore J."/>
            <person name="Calmin G."/>
            <person name="Chablais R."/>
            <person name="Cochard B."/>
            <person name="Lefort F."/>
        </authorList>
    </citation>
    <scope>NUCLEOTIDE SEQUENCE [LARGE SCALE GENOMIC DNA]</scope>
    <source>
        <strain evidence="1 2">UASWS1507</strain>
    </source>
</reference>
<accession>A0A1C2E6J3</accession>
<dbReference type="EMBL" id="MDEN01000059">
    <property type="protein sequence ID" value="OCX22604.1"/>
    <property type="molecule type" value="Genomic_DNA"/>
</dbReference>
<dbReference type="GO" id="GO:0016639">
    <property type="term" value="F:oxidoreductase activity, acting on the CH-NH2 group of donors, NAD or NADP as acceptor"/>
    <property type="evidence" value="ECO:0007669"/>
    <property type="project" value="InterPro"/>
</dbReference>
<protein>
    <submittedName>
        <fullName evidence="1">2,3-diaminopropionate biosynthesis protein SbnB</fullName>
    </submittedName>
</protein>
<gene>
    <name evidence="1" type="ORF">BBI10_08850</name>
</gene>
<dbReference type="InterPro" id="IPR023866">
    <property type="entry name" value="SbnB"/>
</dbReference>
<comment type="caution">
    <text evidence="1">The sequence shown here is derived from an EMBL/GenBank/DDBJ whole genome shotgun (WGS) entry which is preliminary data.</text>
</comment>
<dbReference type="GO" id="GO:0019290">
    <property type="term" value="P:siderophore biosynthetic process"/>
    <property type="evidence" value="ECO:0007669"/>
    <property type="project" value="InterPro"/>
</dbReference>
<dbReference type="PANTHER" id="PTHR13812">
    <property type="entry name" value="KETIMINE REDUCTASE MU-CRYSTALLIN"/>
    <property type="match status" value="1"/>
</dbReference>
<dbReference type="PIRSF" id="PIRSF001439">
    <property type="entry name" value="CryM"/>
    <property type="match status" value="1"/>
</dbReference>
<evidence type="ECO:0000313" key="1">
    <source>
        <dbReference type="EMBL" id="OCX22604.1"/>
    </source>
</evidence>
<dbReference type="PANTHER" id="PTHR13812:SF19">
    <property type="entry name" value="KETIMINE REDUCTASE MU-CRYSTALLIN"/>
    <property type="match status" value="1"/>
</dbReference>
<dbReference type="RefSeq" id="WP_065988087.1">
    <property type="nucleotide sequence ID" value="NZ_MDEN01000059.1"/>
</dbReference>
<dbReference type="Gene3D" id="3.30.1780.10">
    <property type="entry name" value="ornithine cyclodeaminase, domain 1"/>
    <property type="match status" value="1"/>
</dbReference>
<name>A0A1C2E6J3_9PSED</name>
<proteinExistence type="predicted"/>
<dbReference type="NCBIfam" id="TIGR03944">
    <property type="entry name" value="dehyd_SbnB_fam"/>
    <property type="match status" value="1"/>
</dbReference>
<evidence type="ECO:0000313" key="2">
    <source>
        <dbReference type="Proteomes" id="UP000095143"/>
    </source>
</evidence>
<organism evidence="1 2">
    <name type="scientific">Pseudomonas graminis</name>
    <dbReference type="NCBI Taxonomy" id="158627"/>
    <lineage>
        <taxon>Bacteria</taxon>
        <taxon>Pseudomonadati</taxon>
        <taxon>Pseudomonadota</taxon>
        <taxon>Gammaproteobacteria</taxon>
        <taxon>Pseudomonadales</taxon>
        <taxon>Pseudomonadaceae</taxon>
        <taxon>Pseudomonas</taxon>
    </lineage>
</organism>
<dbReference type="Proteomes" id="UP000095143">
    <property type="component" value="Unassembled WGS sequence"/>
</dbReference>
<dbReference type="InterPro" id="IPR003462">
    <property type="entry name" value="ODC_Mu_crystall"/>
</dbReference>
<dbReference type="AlphaFoldDB" id="A0A1C2E6J3"/>
<dbReference type="SUPFAM" id="SSF51735">
    <property type="entry name" value="NAD(P)-binding Rossmann-fold domains"/>
    <property type="match status" value="1"/>
</dbReference>
<dbReference type="Pfam" id="PF02423">
    <property type="entry name" value="OCD_Mu_crystall"/>
    <property type="match status" value="1"/>
</dbReference>